<evidence type="ECO:0000256" key="5">
    <source>
        <dbReference type="ARBA" id="ARBA00022737"/>
    </source>
</evidence>
<dbReference type="PANTHER" id="PTHR16517">
    <property type="entry name" value="TUBBY-RELATED"/>
    <property type="match status" value="1"/>
</dbReference>
<feature type="domain" description="SOCS box" evidence="8">
    <location>
        <begin position="368"/>
        <end position="419"/>
    </location>
</feature>
<dbReference type="FunCoup" id="A0A6L2PTH4">
    <property type="interactions" value="1461"/>
</dbReference>
<reference evidence="10" key="1">
    <citation type="submission" date="2020-01" db="EMBL/GenBank/DDBJ databases">
        <title>Draft genome sequence of the Termite Coptotermes fromosanus.</title>
        <authorList>
            <person name="Itakura S."/>
            <person name="Yosikawa Y."/>
            <person name="Umezawa K."/>
        </authorList>
    </citation>
    <scope>NUCLEOTIDE SEQUENCE [LARGE SCALE GENOMIC DNA]</scope>
</reference>
<keyword evidence="4 6" id="KW-0853">WD repeat</keyword>
<name>A0A6L2PTH4_COPFO</name>
<feature type="compositionally biased region" description="Basic residues" evidence="7">
    <location>
        <begin position="1133"/>
        <end position="1144"/>
    </location>
</feature>
<evidence type="ECO:0000256" key="3">
    <source>
        <dbReference type="ARBA" id="ARBA00022490"/>
    </source>
</evidence>
<evidence type="ECO:0000256" key="2">
    <source>
        <dbReference type="ARBA" id="ARBA00007129"/>
    </source>
</evidence>
<dbReference type="InterPro" id="IPR025659">
    <property type="entry name" value="Tubby-like_C"/>
</dbReference>
<feature type="compositionally biased region" description="Low complexity" evidence="7">
    <location>
        <begin position="503"/>
        <end position="512"/>
    </location>
</feature>
<dbReference type="InterPro" id="IPR015943">
    <property type="entry name" value="WD40/YVTN_repeat-like_dom_sf"/>
</dbReference>
<dbReference type="PANTHER" id="PTHR16517:SF2">
    <property type="entry name" value="TUBBY-RELATED PROTEIN 4"/>
    <property type="match status" value="1"/>
</dbReference>
<feature type="compositionally biased region" description="Basic residues" evidence="7">
    <location>
        <begin position="533"/>
        <end position="543"/>
    </location>
</feature>
<comment type="caution">
    <text evidence="9">The sequence shown here is derived from an EMBL/GenBank/DDBJ whole genome shotgun (WGS) entry which is preliminary data.</text>
</comment>
<dbReference type="Pfam" id="PF01167">
    <property type="entry name" value="Tub"/>
    <property type="match status" value="1"/>
</dbReference>
<feature type="region of interest" description="Disordered" evidence="7">
    <location>
        <begin position="1130"/>
        <end position="1241"/>
    </location>
</feature>
<dbReference type="InterPro" id="IPR036322">
    <property type="entry name" value="WD40_repeat_dom_sf"/>
</dbReference>
<dbReference type="PROSITE" id="PS50225">
    <property type="entry name" value="SOCS"/>
    <property type="match status" value="1"/>
</dbReference>
<feature type="compositionally biased region" description="Polar residues" evidence="7">
    <location>
        <begin position="1027"/>
        <end position="1037"/>
    </location>
</feature>
<evidence type="ECO:0000256" key="7">
    <source>
        <dbReference type="SAM" id="MobiDB-lite"/>
    </source>
</evidence>
<keyword evidence="3" id="KW-0963">Cytoplasm</keyword>
<comment type="similarity">
    <text evidence="2">Belongs to the TUB family.</text>
</comment>
<proteinExistence type="inferred from homology"/>
<dbReference type="CDD" id="cd03587">
    <property type="entry name" value="SOCS"/>
    <property type="match status" value="1"/>
</dbReference>
<evidence type="ECO:0000256" key="1">
    <source>
        <dbReference type="ARBA" id="ARBA00004496"/>
    </source>
</evidence>
<dbReference type="Gene3D" id="2.130.10.10">
    <property type="entry name" value="YVTN repeat-like/Quinoprotein amine dehydrogenase"/>
    <property type="match status" value="1"/>
</dbReference>
<feature type="compositionally biased region" description="Low complexity" evidence="7">
    <location>
        <begin position="1322"/>
        <end position="1348"/>
    </location>
</feature>
<feature type="compositionally biased region" description="Polar residues" evidence="7">
    <location>
        <begin position="1188"/>
        <end position="1203"/>
    </location>
</feature>
<sequence>MHLHFERNTNAKCDCAILSLTWMGKVPDELPEDEGWKLNRTNYYQEGWLATGNVRGIVGVTFTTSHCKKAVDFPLRTNYNLRGHRSEVILVKWNEPYQKLASCDSSGIIFVWIKYEGRWSIELINDRNTPVTHFSWSHDGRMALICYQDGFVLVGSVGGQRYWSSMLTLDSTITCGIWTPDDQQVYLGTTAGQIIVMDVHGAMVSQVQLSNDVGITMMAWSCEKFKMEEGDETEHLLFFFLDDRIFILAVSLQNGYIFLMKSFDDVSPIQVHTGLCGPLCLEWSNSRELLAVAGTMQQTVSTSAGTQHSSPESKMASAPTVEYTNVLKFYSDTGVLLYSTTIPYTQSPVTALTWGHNDKRLFIATGCQVHIAWVSRRVASLQLMCRLRIHSQLKGGESQVAALPLPPRIKALISNLFAQTIRCCVPDSSALREFVSRPPAGSVRLHCTMIRHDDDSNLSSGTCYTLYLEYLGGLVPLLKGKRTSKIRPEFVIFDPQLDAVDSTDSAKSSGSSQNAASDTSDTEREDGCGSPRVQRRKRRRNKSHNGGVDRGMGVGADGEQDDLAYVDTLPERQKKRICYFLLWQLIAFILNVQGMNSQFSFFKKQMNSVTSNIWGTKFKIHGLASSVPANLGQVTYKTSLLHLQPRQMTLVMTELRDDFPPGPDPNFNPNLFSEDEEEVFQQEDHGGGRMQPDTAPPIAPMTPRPHHSVPGSTAGRFTAQPHLKSSHIPPPSYITATDNHHVSSETSTAVNSTLVPSLAKAESYEEEFPYVELTDVVHYCESLRANSAACSSNNAVKNYIDSCTNSQVLSTSSTVVYTVGGNGVNSNGSGIYSNIGGGVTQYMGRCSVSTAGCIGGSATQTTRHISPLMCDGSVPTLQSPKNAVAPSEFLIDRNPSSQTIMAAATSNDHAGNVQRMKSVLAEQQSQNRNMAGLNLNLNLCTLEQNNIDLRHVVMKRVDNEGHINFNNKLHQLYNSNSSEGTTGTDAVVIPTNATVHTASTSPMKPMNNYNNNNATSVGKRKEKHYSNKSSPSGNQVVVSGSKWCMGKPEDLLYIDEDGSSAPGELPTPDRASVKRTPTTIPIAPRPPACLADSMVRSCSVGYLDLVDAQLVASDIALLMLRKEAPKRLVLVNRKNKQRRHKNKGQHTQDMSSSGAEDRNVSSTSRPLKLKHCGKSRSLDSSDIFPANHTANQMPSKNENTLTEVSHGKNHHPNPAPSVAVSSMSSNSQETDQRAVTSKPVPLTSVSLHKVTKTQLIPPLEGGKNLNGNSGTELSEKLVIRDTSSSQCRGADILPTFDSLAVKMKCRELLEESRSLPPPTPYSSPRLPRSSPASPAPSKKSSKRNQSSSPIRKHLLNSPLLSRRQRKSKTTESSDDEVVQSGDEVVNGKNYRDLESFQKAQLRQKLKRGKCKGEGPEGSASPQNPRRREFVMHNKAPMWNENSQVYQLDFGGRVTQESAKNFQIEFRGKQVMQFGRIDGNAYTLDFQYPFSALQAFAVALANVTQRLK</sequence>
<dbReference type="InterPro" id="IPR001680">
    <property type="entry name" value="WD40_rpt"/>
</dbReference>
<dbReference type="SUPFAM" id="SSF54518">
    <property type="entry name" value="Tubby C-terminal domain-like"/>
    <property type="match status" value="1"/>
</dbReference>
<evidence type="ECO:0000256" key="4">
    <source>
        <dbReference type="ARBA" id="ARBA00022574"/>
    </source>
</evidence>
<dbReference type="PROSITE" id="PS50082">
    <property type="entry name" value="WD_REPEATS_2"/>
    <property type="match status" value="1"/>
</dbReference>
<feature type="repeat" description="WD" evidence="6">
    <location>
        <begin position="81"/>
        <end position="112"/>
    </location>
</feature>
<dbReference type="OrthoDB" id="8775810at2759"/>
<evidence type="ECO:0000313" key="9">
    <source>
        <dbReference type="EMBL" id="GFG34492.1"/>
    </source>
</evidence>
<keyword evidence="5" id="KW-0677">Repeat</keyword>
<dbReference type="InterPro" id="IPR000007">
    <property type="entry name" value="Tubby_C"/>
</dbReference>
<feature type="compositionally biased region" description="Low complexity" evidence="7">
    <location>
        <begin position="1216"/>
        <end position="1227"/>
    </location>
</feature>
<dbReference type="SUPFAM" id="SSF158235">
    <property type="entry name" value="SOCS box-like"/>
    <property type="match status" value="1"/>
</dbReference>
<evidence type="ECO:0000256" key="6">
    <source>
        <dbReference type="PROSITE-ProRule" id="PRU00221"/>
    </source>
</evidence>
<dbReference type="GO" id="GO:0035556">
    <property type="term" value="P:intracellular signal transduction"/>
    <property type="evidence" value="ECO:0007669"/>
    <property type="project" value="InterPro"/>
</dbReference>
<dbReference type="InParanoid" id="A0A6L2PTH4"/>
<feature type="region of interest" description="Disordered" evidence="7">
    <location>
        <begin position="503"/>
        <end position="555"/>
    </location>
</feature>
<gene>
    <name evidence="9" type="ORF">Cfor_07716</name>
</gene>
<accession>A0A6L2PTH4</accession>
<dbReference type="SUPFAM" id="SSF50978">
    <property type="entry name" value="WD40 repeat-like"/>
    <property type="match status" value="1"/>
</dbReference>
<protein>
    <recommendedName>
        <fullName evidence="8">SOCS box domain-containing protein</fullName>
    </recommendedName>
</protein>
<organism evidence="9 10">
    <name type="scientific">Coptotermes formosanus</name>
    <name type="common">Formosan subterranean termite</name>
    <dbReference type="NCBI Taxonomy" id="36987"/>
    <lineage>
        <taxon>Eukaryota</taxon>
        <taxon>Metazoa</taxon>
        <taxon>Ecdysozoa</taxon>
        <taxon>Arthropoda</taxon>
        <taxon>Hexapoda</taxon>
        <taxon>Insecta</taxon>
        <taxon>Pterygota</taxon>
        <taxon>Neoptera</taxon>
        <taxon>Polyneoptera</taxon>
        <taxon>Dictyoptera</taxon>
        <taxon>Blattodea</taxon>
        <taxon>Blattoidea</taxon>
        <taxon>Termitoidae</taxon>
        <taxon>Rhinotermitidae</taxon>
        <taxon>Coptotermes</taxon>
    </lineage>
</organism>
<feature type="region of interest" description="Disordered" evidence="7">
    <location>
        <begin position="997"/>
        <end position="1037"/>
    </location>
</feature>
<dbReference type="Gene3D" id="3.20.90.10">
    <property type="entry name" value="Tubby Protein, Chain A"/>
    <property type="match status" value="1"/>
</dbReference>
<dbReference type="SMART" id="SM00969">
    <property type="entry name" value="SOCS_box"/>
    <property type="match status" value="1"/>
</dbReference>
<comment type="subcellular location">
    <subcellularLocation>
        <location evidence="1">Cytoplasm</location>
    </subcellularLocation>
</comment>
<evidence type="ECO:0000259" key="8">
    <source>
        <dbReference type="PROSITE" id="PS50225"/>
    </source>
</evidence>
<dbReference type="GO" id="GO:0005737">
    <property type="term" value="C:cytoplasm"/>
    <property type="evidence" value="ECO:0007669"/>
    <property type="project" value="UniProtKB-SubCell"/>
</dbReference>
<dbReference type="EMBL" id="BLKM01008651">
    <property type="protein sequence ID" value="GFG34492.1"/>
    <property type="molecule type" value="Genomic_DNA"/>
</dbReference>
<keyword evidence="10" id="KW-1185">Reference proteome</keyword>
<dbReference type="Proteomes" id="UP000502823">
    <property type="component" value="Unassembled WGS sequence"/>
</dbReference>
<dbReference type="Pfam" id="PF24797">
    <property type="entry name" value="Beta-prop_WDR35_TULP_N"/>
    <property type="match status" value="1"/>
</dbReference>
<feature type="compositionally biased region" description="Polar residues" evidence="7">
    <location>
        <begin position="1145"/>
        <end position="1165"/>
    </location>
</feature>
<evidence type="ECO:0000313" key="10">
    <source>
        <dbReference type="Proteomes" id="UP000502823"/>
    </source>
</evidence>
<dbReference type="InterPro" id="IPR001496">
    <property type="entry name" value="SOCS_box"/>
</dbReference>
<feature type="region of interest" description="Disordered" evidence="7">
    <location>
        <begin position="1056"/>
        <end position="1080"/>
    </location>
</feature>
<dbReference type="InterPro" id="IPR036036">
    <property type="entry name" value="SOCS_box-like_dom_sf"/>
</dbReference>
<feature type="region of interest" description="Disordered" evidence="7">
    <location>
        <begin position="1311"/>
        <end position="1425"/>
    </location>
</feature>
<dbReference type="Pfam" id="PF07525">
    <property type="entry name" value="SOCS_box"/>
    <property type="match status" value="1"/>
</dbReference>
<dbReference type="InterPro" id="IPR056159">
    <property type="entry name" value="Beta-prop_IFT121_TULP_N"/>
</dbReference>